<name>A0A7J7KJ30_BUGNE</name>
<dbReference type="SMART" id="SM00369">
    <property type="entry name" value="LRR_TYP"/>
    <property type="match status" value="6"/>
</dbReference>
<dbReference type="PANTHER" id="PTHR48051">
    <property type="match status" value="1"/>
</dbReference>
<reference evidence="3" key="1">
    <citation type="submission" date="2020-06" db="EMBL/GenBank/DDBJ databases">
        <title>Draft genome of Bugula neritina, a colonial animal packing powerful symbionts and potential medicines.</title>
        <authorList>
            <person name="Rayko M."/>
        </authorList>
    </citation>
    <scope>NUCLEOTIDE SEQUENCE [LARGE SCALE GENOMIC DNA]</scope>
    <source>
        <strain evidence="3">Kwan_BN1</strain>
    </source>
</reference>
<dbReference type="Gene3D" id="3.80.10.10">
    <property type="entry name" value="Ribonuclease Inhibitor"/>
    <property type="match status" value="2"/>
</dbReference>
<dbReference type="Pfam" id="PF13855">
    <property type="entry name" value="LRR_8"/>
    <property type="match status" value="2"/>
</dbReference>
<gene>
    <name evidence="3" type="ORF">EB796_003426</name>
</gene>
<sequence length="234" mass="26159">METKHTKCLDLSGLALYVIPKPVHKLTAVLRHLYLHRCSLKDDFPFEIISNLLLHLETLDISQNRITIIPDSFCVAARKLRVLDVSYNSLYRLPSSLDDLVSLEELNAAHNNLIYVPSELGKLRNLQEVDLNHNQILGLPAALFESCAISSLRSINLSANQITELPLSIGNLRNLKSLKLTGNQLKYLPVTIKQLLKLQTLYYGDNHWFAGSPLANSGKAYGVKALLVAHELSL</sequence>
<dbReference type="InterPro" id="IPR001611">
    <property type="entry name" value="Leu-rich_rpt"/>
</dbReference>
<dbReference type="InterPro" id="IPR050216">
    <property type="entry name" value="LRR_domain-containing"/>
</dbReference>
<comment type="caution">
    <text evidence="3">The sequence shown here is derived from an EMBL/GenBank/DDBJ whole genome shotgun (WGS) entry which is preliminary data.</text>
</comment>
<dbReference type="Proteomes" id="UP000593567">
    <property type="component" value="Unassembled WGS sequence"/>
</dbReference>
<dbReference type="SUPFAM" id="SSF52058">
    <property type="entry name" value="L domain-like"/>
    <property type="match status" value="1"/>
</dbReference>
<keyword evidence="2" id="KW-0677">Repeat</keyword>
<dbReference type="AlphaFoldDB" id="A0A7J7KJ30"/>
<evidence type="ECO:0000313" key="4">
    <source>
        <dbReference type="Proteomes" id="UP000593567"/>
    </source>
</evidence>
<organism evidence="3 4">
    <name type="scientific">Bugula neritina</name>
    <name type="common">Brown bryozoan</name>
    <name type="synonym">Sertularia neritina</name>
    <dbReference type="NCBI Taxonomy" id="10212"/>
    <lineage>
        <taxon>Eukaryota</taxon>
        <taxon>Metazoa</taxon>
        <taxon>Spiralia</taxon>
        <taxon>Lophotrochozoa</taxon>
        <taxon>Bryozoa</taxon>
        <taxon>Gymnolaemata</taxon>
        <taxon>Cheilostomatida</taxon>
        <taxon>Flustrina</taxon>
        <taxon>Buguloidea</taxon>
        <taxon>Bugulidae</taxon>
        <taxon>Bugula</taxon>
    </lineage>
</organism>
<dbReference type="GO" id="GO:0005737">
    <property type="term" value="C:cytoplasm"/>
    <property type="evidence" value="ECO:0007669"/>
    <property type="project" value="TreeGrafter"/>
</dbReference>
<protein>
    <submittedName>
        <fullName evidence="3">Uncharacterized protein</fullName>
    </submittedName>
</protein>
<dbReference type="InterPro" id="IPR032675">
    <property type="entry name" value="LRR_dom_sf"/>
</dbReference>
<dbReference type="PANTHER" id="PTHR48051:SF1">
    <property type="entry name" value="RAS SUPPRESSOR PROTEIN 1"/>
    <property type="match status" value="1"/>
</dbReference>
<evidence type="ECO:0000313" key="3">
    <source>
        <dbReference type="EMBL" id="KAF6038265.1"/>
    </source>
</evidence>
<accession>A0A7J7KJ30</accession>
<dbReference type="InterPro" id="IPR003591">
    <property type="entry name" value="Leu-rich_rpt_typical-subtyp"/>
</dbReference>
<evidence type="ECO:0000256" key="1">
    <source>
        <dbReference type="ARBA" id="ARBA00022614"/>
    </source>
</evidence>
<evidence type="ECO:0000256" key="2">
    <source>
        <dbReference type="ARBA" id="ARBA00022737"/>
    </source>
</evidence>
<dbReference type="OrthoDB" id="428734at2759"/>
<proteinExistence type="predicted"/>
<dbReference type="EMBL" id="VXIV02000441">
    <property type="protein sequence ID" value="KAF6038265.1"/>
    <property type="molecule type" value="Genomic_DNA"/>
</dbReference>
<dbReference type="PROSITE" id="PS51450">
    <property type="entry name" value="LRR"/>
    <property type="match status" value="2"/>
</dbReference>
<dbReference type="SMART" id="SM00364">
    <property type="entry name" value="LRR_BAC"/>
    <property type="match status" value="5"/>
</dbReference>
<keyword evidence="1" id="KW-0433">Leucine-rich repeat</keyword>
<keyword evidence="4" id="KW-1185">Reference proteome</keyword>